<comment type="caution">
    <text evidence="1">The sequence shown here is derived from an EMBL/GenBank/DDBJ whole genome shotgun (WGS) entry which is preliminary data.</text>
</comment>
<organism evidence="1 2">
    <name type="scientific">Deinococcus enclensis</name>
    <dbReference type="NCBI Taxonomy" id="1049582"/>
    <lineage>
        <taxon>Bacteria</taxon>
        <taxon>Thermotogati</taxon>
        <taxon>Deinococcota</taxon>
        <taxon>Deinococci</taxon>
        <taxon>Deinococcales</taxon>
        <taxon>Deinococcaceae</taxon>
        <taxon>Deinococcus</taxon>
    </lineage>
</organism>
<sequence length="373" mass="39969">MPYALDARGRVAAPVTAGTGEAFSCPACGERLSPVRAHERRVRQADGVKTVSVRAHFAHRVGASCRVSRETVEHLCAKYLLAQLLEDAGRDGKSVRLTAACGACGEVKDFRVPLTPGATAEVEVRWGAFRLDVAALAPGSRAVLLGVEVLASHAVPQGKGEALTVPWVEVEADVRGLLSAVHAPPGTAVTLDAVNTNLFRTAPCVCGNDTPTRQQAEELGRARQAAADAARAEDAQRRADHAARLEELRAGAAGGRYATLGDFVRAFLAEHAPDRHARLGPYRLVIAPCPGCRATMVFFDTGGMYTYPHWNAALHHRASPVHPWASRCVACGWTGPAPARGALLHEDHGRGLKAAPQRRDLDDEALRPWWQRD</sequence>
<name>A0ABT9MFP6_9DEIO</name>
<evidence type="ECO:0000313" key="1">
    <source>
        <dbReference type="EMBL" id="MDP9765425.1"/>
    </source>
</evidence>
<protein>
    <submittedName>
        <fullName evidence="1">RNA-binding Zn-ribbon protein involved in translation (DUF1610 family)</fullName>
    </submittedName>
</protein>
<keyword evidence="2" id="KW-1185">Reference proteome</keyword>
<dbReference type="Proteomes" id="UP001232163">
    <property type="component" value="Unassembled WGS sequence"/>
</dbReference>
<accession>A0ABT9MFP6</accession>
<reference evidence="1 2" key="1">
    <citation type="submission" date="2023-07" db="EMBL/GenBank/DDBJ databases">
        <title>Genomic Encyclopedia of Type Strains, Phase IV (KMG-IV): sequencing the most valuable type-strain genomes for metagenomic binning, comparative biology and taxonomic classification.</title>
        <authorList>
            <person name="Goeker M."/>
        </authorList>
    </citation>
    <scope>NUCLEOTIDE SEQUENCE [LARGE SCALE GENOMIC DNA]</scope>
    <source>
        <strain evidence="1 2">NIO-1023</strain>
    </source>
</reference>
<evidence type="ECO:0000313" key="2">
    <source>
        <dbReference type="Proteomes" id="UP001232163"/>
    </source>
</evidence>
<proteinExistence type="predicted"/>
<dbReference type="RefSeq" id="WP_307467437.1">
    <property type="nucleotide sequence ID" value="NZ_JAURUR010000011.1"/>
</dbReference>
<dbReference type="EMBL" id="JAURUR010000011">
    <property type="protein sequence ID" value="MDP9765425.1"/>
    <property type="molecule type" value="Genomic_DNA"/>
</dbReference>
<gene>
    <name evidence="1" type="ORF">QO006_002876</name>
</gene>